<evidence type="ECO:0000313" key="2">
    <source>
        <dbReference type="Proteomes" id="UP000541154"/>
    </source>
</evidence>
<dbReference type="Proteomes" id="UP000541154">
    <property type="component" value="Unassembled WGS sequence"/>
</dbReference>
<proteinExistence type="predicted"/>
<dbReference type="AlphaFoldDB" id="A0A8H5ZR25"/>
<reference evidence="1 2" key="1">
    <citation type="submission" date="2019-04" db="EMBL/GenBank/DDBJ databases">
        <title>Aspergillus burnettii sp. nov., novel species from soil in southeast Queensland.</title>
        <authorList>
            <person name="Gilchrist C.L.M."/>
            <person name="Pitt J.I."/>
            <person name="Lange L."/>
            <person name="Lacey H.J."/>
            <person name="Vuong D."/>
            <person name="Midgley D.J."/>
            <person name="Greenfield P."/>
            <person name="Bradbury M."/>
            <person name="Lacey E."/>
            <person name="Busk P.K."/>
            <person name="Pilgaard B."/>
            <person name="Chooi Y.H."/>
            <person name="Piggott A.M."/>
        </authorList>
    </citation>
    <scope>NUCLEOTIDE SEQUENCE [LARGE SCALE GENOMIC DNA]</scope>
    <source>
        <strain evidence="1 2">FRR 5400</strain>
    </source>
</reference>
<name>A0A8H5ZR25_PETAA</name>
<sequence>MTLRSLLNRFTKNPQTNLATEISKEAEITAQPVPARNPAREIARSFLSIISQLGGVPPMIDDWEWRQGYPRRSGLGRYGSLLIGEDVDDAVCLVRGRTVY</sequence>
<dbReference type="EMBL" id="SPNV01000461">
    <property type="protein sequence ID" value="KAF5855278.1"/>
    <property type="molecule type" value="Genomic_DNA"/>
</dbReference>
<comment type="caution">
    <text evidence="1">The sequence shown here is derived from an EMBL/GenBank/DDBJ whole genome shotgun (WGS) entry which is preliminary data.</text>
</comment>
<keyword evidence="2" id="KW-1185">Reference proteome</keyword>
<organism evidence="1 2">
    <name type="scientific">Petromyces alliaceus</name>
    <name type="common">Aspergillus alliaceus</name>
    <dbReference type="NCBI Taxonomy" id="209559"/>
    <lineage>
        <taxon>Eukaryota</taxon>
        <taxon>Fungi</taxon>
        <taxon>Dikarya</taxon>
        <taxon>Ascomycota</taxon>
        <taxon>Pezizomycotina</taxon>
        <taxon>Eurotiomycetes</taxon>
        <taxon>Eurotiomycetidae</taxon>
        <taxon>Eurotiales</taxon>
        <taxon>Aspergillaceae</taxon>
        <taxon>Aspergillus</taxon>
        <taxon>Aspergillus subgen. Circumdati</taxon>
    </lineage>
</organism>
<accession>A0A8H5ZR25</accession>
<gene>
    <name evidence="1" type="ORF">ETB97_009530</name>
</gene>
<protein>
    <submittedName>
        <fullName evidence="1">Uncharacterized protein</fullName>
    </submittedName>
</protein>
<evidence type="ECO:0000313" key="1">
    <source>
        <dbReference type="EMBL" id="KAF5855278.1"/>
    </source>
</evidence>